<name>A0AAW8B6N0_9GAMM</name>
<accession>A0AAW8B6N0</accession>
<keyword evidence="3" id="KW-1185">Reference proteome</keyword>
<protein>
    <recommendedName>
        <fullName evidence="4">FHA domain-containing protein</fullName>
    </recommendedName>
</protein>
<organism evidence="2 3">
    <name type="scientific">Porticoccus litoralis</name>
    <dbReference type="NCBI Taxonomy" id="434086"/>
    <lineage>
        <taxon>Bacteria</taxon>
        <taxon>Pseudomonadati</taxon>
        <taxon>Pseudomonadota</taxon>
        <taxon>Gammaproteobacteria</taxon>
        <taxon>Cellvibrionales</taxon>
        <taxon>Porticoccaceae</taxon>
        <taxon>Porticoccus</taxon>
    </lineage>
</organism>
<proteinExistence type="predicted"/>
<dbReference type="EMBL" id="JAUUUU010000004">
    <property type="protein sequence ID" value="MDP1520984.1"/>
    <property type="molecule type" value="Genomic_DNA"/>
</dbReference>
<dbReference type="Proteomes" id="UP001178354">
    <property type="component" value="Unassembled WGS sequence"/>
</dbReference>
<evidence type="ECO:0000256" key="1">
    <source>
        <dbReference type="SAM" id="MobiDB-lite"/>
    </source>
</evidence>
<evidence type="ECO:0008006" key="4">
    <source>
        <dbReference type="Google" id="ProtNLM"/>
    </source>
</evidence>
<reference evidence="2" key="2">
    <citation type="submission" date="2023-08" db="EMBL/GenBank/DDBJ databases">
        <authorList>
            <person name="Luo J."/>
        </authorList>
    </citation>
    <scope>NUCLEOTIDE SEQUENCE</scope>
    <source>
        <strain evidence="2">DSM 25064</strain>
    </source>
</reference>
<feature type="region of interest" description="Disordered" evidence="1">
    <location>
        <begin position="323"/>
        <end position="349"/>
    </location>
</feature>
<sequence>MPTAIFELNDSGLCCATSPDNLIVSPGYALLTDNGITTGQAALEKAYLEPRQSFSQYWRQLNLSPLPINSRVARHHADLAYAQLLQLYRDTGSPERVIFAAPGNFDREQLAILLGLANASPFEAAGLVDASVAAASQTQTRGDSLHVDIQLHQTIITRLQADQQISRTEVEILPELGIKSFYDAWAQLIADQFIRQYRFDPLHTAAGEQQLYNQLPGWLQQMETQTEIGVELDSPQGRYRINLSRTQLLDSTATRSQQFQRRLIELRKSNETLLYSHRMALLPGLVIEDAPTQVLSADSVIQGCLQNLDLICGSGDLPFITRLPLSKSPQRNTTPGKNDPQAATTPALRSTPSHVLYRHRAYAIHPGMGVAINGDTLLIDCETDVAFRFTLEDGILALEGDRSQIQCYGDVNNLITGDSLLIGNQRLDLIEVD</sequence>
<evidence type="ECO:0000313" key="3">
    <source>
        <dbReference type="Proteomes" id="UP001178354"/>
    </source>
</evidence>
<dbReference type="AlphaFoldDB" id="A0AAW8B6N0"/>
<gene>
    <name evidence="2" type="ORF">Q8A57_08390</name>
</gene>
<comment type="caution">
    <text evidence="2">The sequence shown here is derived from an EMBL/GenBank/DDBJ whole genome shotgun (WGS) entry which is preliminary data.</text>
</comment>
<dbReference type="RefSeq" id="WP_305170591.1">
    <property type="nucleotide sequence ID" value="NZ_JAUUUU010000004.1"/>
</dbReference>
<evidence type="ECO:0000313" key="2">
    <source>
        <dbReference type="EMBL" id="MDP1520984.1"/>
    </source>
</evidence>
<dbReference type="Gene3D" id="3.90.640.10">
    <property type="entry name" value="Actin, Chain A, domain 4"/>
    <property type="match status" value="1"/>
</dbReference>
<reference evidence="2" key="1">
    <citation type="journal article" date="2010" name="Int. J. Syst. Evol. Microbiol.">
        <title>Porticoccus litoralis gen. nov., sp. nov., a gammaproteobacterium isolated from the Yellow Sea.</title>
        <authorList>
            <person name="Oh H.M."/>
            <person name="Kim H."/>
            <person name="Kim K.M."/>
            <person name="Min G.S."/>
            <person name="Cho J.C."/>
        </authorList>
    </citation>
    <scope>NUCLEOTIDE SEQUENCE</scope>
    <source>
        <strain evidence="2">DSM 25064</strain>
    </source>
</reference>
<feature type="compositionally biased region" description="Polar residues" evidence="1">
    <location>
        <begin position="327"/>
        <end position="349"/>
    </location>
</feature>
<dbReference type="Gene3D" id="3.30.420.40">
    <property type="match status" value="2"/>
</dbReference>